<dbReference type="SUPFAM" id="SSF51735">
    <property type="entry name" value="NAD(P)-binding Rossmann-fold domains"/>
    <property type="match status" value="1"/>
</dbReference>
<dbReference type="PRINTS" id="PR00081">
    <property type="entry name" value="GDHRDH"/>
</dbReference>
<evidence type="ECO:0000313" key="3">
    <source>
        <dbReference type="EMBL" id="GAA3753863.1"/>
    </source>
</evidence>
<dbReference type="PANTHER" id="PTHR43477:SF1">
    <property type="entry name" value="DIHYDROANTICAPSIN 7-DEHYDROGENASE"/>
    <property type="match status" value="1"/>
</dbReference>
<dbReference type="InterPro" id="IPR051122">
    <property type="entry name" value="SDR_DHRS6-like"/>
</dbReference>
<dbReference type="Proteomes" id="UP001500540">
    <property type="component" value="Unassembled WGS sequence"/>
</dbReference>
<comment type="similarity">
    <text evidence="1">Belongs to the short-chain dehydrogenases/reductases (SDR) family.</text>
</comment>
<evidence type="ECO:0000256" key="2">
    <source>
        <dbReference type="ARBA" id="ARBA00023002"/>
    </source>
</evidence>
<accession>A0ABP7G3Y7</accession>
<evidence type="ECO:0000313" key="4">
    <source>
        <dbReference type="Proteomes" id="UP001500540"/>
    </source>
</evidence>
<dbReference type="EMBL" id="BAABAF010000001">
    <property type="protein sequence ID" value="GAA3753863.1"/>
    <property type="molecule type" value="Genomic_DNA"/>
</dbReference>
<dbReference type="Pfam" id="PF13561">
    <property type="entry name" value="adh_short_C2"/>
    <property type="match status" value="1"/>
</dbReference>
<dbReference type="InterPro" id="IPR002347">
    <property type="entry name" value="SDR_fam"/>
</dbReference>
<protein>
    <submittedName>
        <fullName evidence="3">SDR family oxidoreductase</fullName>
    </submittedName>
</protein>
<dbReference type="Gene3D" id="3.40.50.720">
    <property type="entry name" value="NAD(P)-binding Rossmann-like Domain"/>
    <property type="match status" value="1"/>
</dbReference>
<name>A0ABP7G3Y7_9MICO</name>
<gene>
    <name evidence="3" type="ORF">GCM10022240_03500</name>
</gene>
<keyword evidence="4" id="KW-1185">Reference proteome</keyword>
<keyword evidence="2" id="KW-0560">Oxidoreductase</keyword>
<proteinExistence type="inferred from homology"/>
<sequence>MVLVVGGTGLIGSATVERLRAEGATVVPASRHVSEGIVMDARDDASVHGGVARVLAEHGRLDAVVVAAAPSARTLDPERNSDPAQVRDAFDAKALAFLRVAGAVLPGMRAAGFGRIVGVSGQNAFSTGNITGSVRNAALVIIAKNLADEVAGSGVTVNTVNPGIVTPAPDPQVAIGKSGQSTPFEVADVITFLASPRSSGVSGEAIAVGHRMRGFSGL</sequence>
<organism evidence="3 4">
    <name type="scientific">Microbacterium kribbense</name>
    <dbReference type="NCBI Taxonomy" id="433645"/>
    <lineage>
        <taxon>Bacteria</taxon>
        <taxon>Bacillati</taxon>
        <taxon>Actinomycetota</taxon>
        <taxon>Actinomycetes</taxon>
        <taxon>Micrococcales</taxon>
        <taxon>Microbacteriaceae</taxon>
        <taxon>Microbacterium</taxon>
    </lineage>
</organism>
<dbReference type="PANTHER" id="PTHR43477">
    <property type="entry name" value="DIHYDROANTICAPSIN 7-DEHYDROGENASE"/>
    <property type="match status" value="1"/>
</dbReference>
<dbReference type="CDD" id="cd05233">
    <property type="entry name" value="SDR_c"/>
    <property type="match status" value="1"/>
</dbReference>
<comment type="caution">
    <text evidence="3">The sequence shown here is derived from an EMBL/GenBank/DDBJ whole genome shotgun (WGS) entry which is preliminary data.</text>
</comment>
<evidence type="ECO:0000256" key="1">
    <source>
        <dbReference type="ARBA" id="ARBA00006484"/>
    </source>
</evidence>
<dbReference type="InterPro" id="IPR036291">
    <property type="entry name" value="NAD(P)-bd_dom_sf"/>
</dbReference>
<reference evidence="4" key="1">
    <citation type="journal article" date="2019" name="Int. J. Syst. Evol. Microbiol.">
        <title>The Global Catalogue of Microorganisms (GCM) 10K type strain sequencing project: providing services to taxonomists for standard genome sequencing and annotation.</title>
        <authorList>
            <consortium name="The Broad Institute Genomics Platform"/>
            <consortium name="The Broad Institute Genome Sequencing Center for Infectious Disease"/>
            <person name="Wu L."/>
            <person name="Ma J."/>
        </authorList>
    </citation>
    <scope>NUCLEOTIDE SEQUENCE [LARGE SCALE GENOMIC DNA]</scope>
    <source>
        <strain evidence="4">JCM 16950</strain>
    </source>
</reference>